<evidence type="ECO:0000313" key="2">
    <source>
        <dbReference type="Proteomes" id="UP000274515"/>
    </source>
</evidence>
<dbReference type="AlphaFoldDB" id="A0A426JQ71"/>
<protein>
    <submittedName>
        <fullName evidence="1">Glutaminyl-peptide cyclotransferase</fullName>
    </submittedName>
</protein>
<dbReference type="OrthoDB" id="9783700at2"/>
<name>A0A426JQ71_9PSEU</name>
<dbReference type="EMBL" id="RSAA01000015">
    <property type="protein sequence ID" value="RRO15354.1"/>
    <property type="molecule type" value="Genomic_DNA"/>
</dbReference>
<dbReference type="GO" id="GO:0016603">
    <property type="term" value="F:glutaminyl-peptide cyclotransferase activity"/>
    <property type="evidence" value="ECO:0007669"/>
    <property type="project" value="InterPro"/>
</dbReference>
<dbReference type="PANTHER" id="PTHR31270">
    <property type="entry name" value="GLUTAMINYL-PEPTIDE CYCLOTRANSFERASE"/>
    <property type="match status" value="1"/>
</dbReference>
<accession>A0A426JQ71</accession>
<gene>
    <name evidence="1" type="ORF">EIL87_14900</name>
</gene>
<sequence length="318" mass="34600">MLDCAVRALRRSRLCRRRGRRTADPERSGTRSDRACQAFRVRLAQTGRLVCAVLLTVGVGVACTAQVPAQHDGQDDREQTDQGVGHAGSLPHLRVEVINVLPHDRSSFTQGLEIADGTLYEGTGLRGSSLVRAADPLSGAVRHEVRLPAGFFGEGITVTGDRIWQLTWQEGVAFERDRASLQELRRVEYPGEGWGLCFDGQRLVMSDGSDRLTFRDPVTFAPVGEVSVTRRGAEVDELNELECAGGQVWANVWGSDEIMRIDPASGRVTAVVDAAGLLPPEQRAGADVLNGIAAVPGTDEFLLTGKNWPSMFRVRFVP</sequence>
<dbReference type="PANTHER" id="PTHR31270:SF1">
    <property type="entry name" value="GLUTAMINYL-PEPTIDE CYCLOTRANSFERASE"/>
    <property type="match status" value="1"/>
</dbReference>
<evidence type="ECO:0000313" key="1">
    <source>
        <dbReference type="EMBL" id="RRO15354.1"/>
    </source>
</evidence>
<reference evidence="1 2" key="1">
    <citation type="submission" date="2018-11" db="EMBL/GenBank/DDBJ databases">
        <title>Saccharopolyspora rhizosphaerae sp. nov., an actinomycete isolated from rhizosphere soil in Thailand.</title>
        <authorList>
            <person name="Intra B."/>
            <person name="Euanorasetr J."/>
            <person name="Take A."/>
            <person name="Inahashi Y."/>
            <person name="Mori M."/>
            <person name="Panbangred W."/>
            <person name="Matsumoto A."/>
        </authorList>
    </citation>
    <scope>NUCLEOTIDE SEQUENCE [LARGE SCALE GENOMIC DNA]</scope>
    <source>
        <strain evidence="1 2">H219</strain>
    </source>
</reference>
<keyword evidence="2" id="KW-1185">Reference proteome</keyword>
<comment type="caution">
    <text evidence="1">The sequence shown here is derived from an EMBL/GenBank/DDBJ whole genome shotgun (WGS) entry which is preliminary data.</text>
</comment>
<dbReference type="Pfam" id="PF05096">
    <property type="entry name" value="Glu_cyclase_2"/>
    <property type="match status" value="1"/>
</dbReference>
<keyword evidence="1" id="KW-0808">Transferase</keyword>
<dbReference type="SUPFAM" id="SSF50969">
    <property type="entry name" value="YVTN repeat-like/Quinoprotein amine dehydrogenase"/>
    <property type="match status" value="1"/>
</dbReference>
<dbReference type="Proteomes" id="UP000274515">
    <property type="component" value="Unassembled WGS sequence"/>
</dbReference>
<dbReference type="InterPro" id="IPR011044">
    <property type="entry name" value="Quino_amine_DH_bsu"/>
</dbReference>
<dbReference type="InterPro" id="IPR007788">
    <property type="entry name" value="QCT"/>
</dbReference>
<organism evidence="1 2">
    <name type="scientific">Saccharopolyspora rhizosphaerae</name>
    <dbReference type="NCBI Taxonomy" id="2492662"/>
    <lineage>
        <taxon>Bacteria</taxon>
        <taxon>Bacillati</taxon>
        <taxon>Actinomycetota</taxon>
        <taxon>Actinomycetes</taxon>
        <taxon>Pseudonocardiales</taxon>
        <taxon>Pseudonocardiaceae</taxon>
        <taxon>Saccharopolyspora</taxon>
    </lineage>
</organism>
<proteinExistence type="predicted"/>